<evidence type="ECO:0000313" key="3">
    <source>
        <dbReference type="Proteomes" id="UP000094801"/>
    </source>
</evidence>
<dbReference type="Pfam" id="PF00172">
    <property type="entry name" value="Zn_clus"/>
    <property type="match status" value="1"/>
</dbReference>
<keyword evidence="3" id="KW-1185">Reference proteome</keyword>
<evidence type="ECO:0000259" key="1">
    <source>
        <dbReference type="PROSITE" id="PS50048"/>
    </source>
</evidence>
<sequence>SCDFCKKKKAKCSGDQPTCRKCRISNHTCVYSPYEKRISILLSRYNEMTETINKLQ</sequence>
<dbReference type="AlphaFoldDB" id="A0A1E4SZ05"/>
<proteinExistence type="predicted"/>
<evidence type="ECO:0000313" key="2">
    <source>
        <dbReference type="EMBL" id="ODV84743.1"/>
    </source>
</evidence>
<dbReference type="Proteomes" id="UP000094801">
    <property type="component" value="Unassembled WGS sequence"/>
</dbReference>
<dbReference type="CDD" id="cd00067">
    <property type="entry name" value="GAL4"/>
    <property type="match status" value="1"/>
</dbReference>
<protein>
    <recommendedName>
        <fullName evidence="1">Zn(2)-C6 fungal-type domain-containing protein</fullName>
    </recommendedName>
</protein>
<dbReference type="SMART" id="SM00066">
    <property type="entry name" value="GAL4"/>
    <property type="match status" value="1"/>
</dbReference>
<dbReference type="PROSITE" id="PS00463">
    <property type="entry name" value="ZN2_CY6_FUNGAL_1"/>
    <property type="match status" value="1"/>
</dbReference>
<dbReference type="Gene3D" id="4.10.240.10">
    <property type="entry name" value="Zn(2)-C6 fungal-type DNA-binding domain"/>
    <property type="match status" value="1"/>
</dbReference>
<name>A0A1E4SZ05_9ASCO</name>
<feature type="domain" description="Zn(2)-C6 fungal-type" evidence="1">
    <location>
        <begin position="1"/>
        <end position="31"/>
    </location>
</feature>
<accession>A0A1E4SZ05</accession>
<dbReference type="InterPro" id="IPR001138">
    <property type="entry name" value="Zn2Cys6_DnaBD"/>
</dbReference>
<feature type="non-terminal residue" evidence="2">
    <location>
        <position position="1"/>
    </location>
</feature>
<dbReference type="InterPro" id="IPR036864">
    <property type="entry name" value="Zn2-C6_fun-type_DNA-bd_sf"/>
</dbReference>
<dbReference type="EMBL" id="KV453855">
    <property type="protein sequence ID" value="ODV84743.1"/>
    <property type="molecule type" value="Genomic_DNA"/>
</dbReference>
<reference evidence="3" key="1">
    <citation type="submission" date="2016-04" db="EMBL/GenBank/DDBJ databases">
        <title>Comparative genomics of biotechnologically important yeasts.</title>
        <authorList>
            <consortium name="DOE Joint Genome Institute"/>
            <person name="Riley R."/>
            <person name="Haridas S."/>
            <person name="Wolfe K.H."/>
            <person name="Lopes M.R."/>
            <person name="Hittinger C.T."/>
            <person name="Goker M."/>
            <person name="Salamov A."/>
            <person name="Wisecaver J."/>
            <person name="Long T.M."/>
            <person name="Aerts A.L."/>
            <person name="Barry K."/>
            <person name="Choi C."/>
            <person name="Clum A."/>
            <person name="Coughlan A.Y."/>
            <person name="Deshpande S."/>
            <person name="Douglass A.P."/>
            <person name="Hanson S.J."/>
            <person name="Klenk H.-P."/>
            <person name="Labutti K."/>
            <person name="Lapidus A."/>
            <person name="Lindquist E."/>
            <person name="Lipzen A."/>
            <person name="Meier-Kolthoff J.P."/>
            <person name="Ohm R.A."/>
            <person name="Otillar R.P."/>
            <person name="Pangilinan J."/>
            <person name="Peng Y."/>
            <person name="Rokas A."/>
            <person name="Rosa C.A."/>
            <person name="Scheuner C."/>
            <person name="Sibirny A.A."/>
            <person name="Slot J.C."/>
            <person name="Stielow J.B."/>
            <person name="Sun H."/>
            <person name="Kurtzman C.P."/>
            <person name="Blackwell M."/>
            <person name="Grigoriev I.V."/>
            <person name="Jeffries T.W."/>
        </authorList>
    </citation>
    <scope>NUCLEOTIDE SEQUENCE [LARGE SCALE GENOMIC DNA]</scope>
    <source>
        <strain evidence="3">NRRL YB-2248</strain>
    </source>
</reference>
<dbReference type="GO" id="GO:0000981">
    <property type="term" value="F:DNA-binding transcription factor activity, RNA polymerase II-specific"/>
    <property type="evidence" value="ECO:0007669"/>
    <property type="project" value="InterPro"/>
</dbReference>
<gene>
    <name evidence="2" type="ORF">CANARDRAFT_188735</name>
</gene>
<feature type="non-terminal residue" evidence="2">
    <location>
        <position position="56"/>
    </location>
</feature>
<dbReference type="SUPFAM" id="SSF57701">
    <property type="entry name" value="Zn2/Cys6 DNA-binding domain"/>
    <property type="match status" value="1"/>
</dbReference>
<organism evidence="2 3">
    <name type="scientific">[Candida] arabinofermentans NRRL YB-2248</name>
    <dbReference type="NCBI Taxonomy" id="983967"/>
    <lineage>
        <taxon>Eukaryota</taxon>
        <taxon>Fungi</taxon>
        <taxon>Dikarya</taxon>
        <taxon>Ascomycota</taxon>
        <taxon>Saccharomycotina</taxon>
        <taxon>Pichiomycetes</taxon>
        <taxon>Pichiales</taxon>
        <taxon>Pichiaceae</taxon>
        <taxon>Ogataea</taxon>
        <taxon>Ogataea/Candida clade</taxon>
    </lineage>
</organism>
<dbReference type="GO" id="GO:0008270">
    <property type="term" value="F:zinc ion binding"/>
    <property type="evidence" value="ECO:0007669"/>
    <property type="project" value="InterPro"/>
</dbReference>
<dbReference type="OrthoDB" id="3266505at2759"/>
<dbReference type="PROSITE" id="PS50048">
    <property type="entry name" value="ZN2_CY6_FUNGAL_2"/>
    <property type="match status" value="1"/>
</dbReference>